<dbReference type="Proteomes" id="UP000714275">
    <property type="component" value="Unassembled WGS sequence"/>
</dbReference>
<dbReference type="InterPro" id="IPR013785">
    <property type="entry name" value="Aldolase_TIM"/>
</dbReference>
<name>A0A9P7A0K4_9AGAM</name>
<keyword evidence="3" id="KW-1185">Reference proteome</keyword>
<dbReference type="PANTHER" id="PTHR22893">
    <property type="entry name" value="NADH OXIDOREDUCTASE-RELATED"/>
    <property type="match status" value="1"/>
</dbReference>
<gene>
    <name evidence="2" type="ORF">EV702DRAFT_1084166</name>
</gene>
<dbReference type="AlphaFoldDB" id="A0A9P7A0K4"/>
<dbReference type="Gene3D" id="3.20.20.70">
    <property type="entry name" value="Aldolase class I"/>
    <property type="match status" value="1"/>
</dbReference>
<accession>A0A9P7A0K4</accession>
<dbReference type="EMBL" id="JABBWD010000010">
    <property type="protein sequence ID" value="KAG1780021.1"/>
    <property type="molecule type" value="Genomic_DNA"/>
</dbReference>
<dbReference type="CDD" id="cd02933">
    <property type="entry name" value="OYE_like_FMN"/>
    <property type="match status" value="1"/>
</dbReference>
<evidence type="ECO:0000313" key="2">
    <source>
        <dbReference type="EMBL" id="KAG1780021.1"/>
    </source>
</evidence>
<dbReference type="GO" id="GO:0010181">
    <property type="term" value="F:FMN binding"/>
    <property type="evidence" value="ECO:0007669"/>
    <property type="project" value="InterPro"/>
</dbReference>
<dbReference type="SUPFAM" id="SSF51395">
    <property type="entry name" value="FMN-linked oxidoreductases"/>
    <property type="match status" value="1"/>
</dbReference>
<comment type="caution">
    <text evidence="2">The sequence shown here is derived from an EMBL/GenBank/DDBJ whole genome shotgun (WGS) entry which is preliminary data.</text>
</comment>
<dbReference type="InterPro" id="IPR001155">
    <property type="entry name" value="OxRdtase_FMN_N"/>
</dbReference>
<sequence>MTPTLFTPIKVGHMSISHRIVLAPLTRVRAYPTHVPGPHAATYYAQRASVSGTLLVSEATFISQAAGGMNFVPGIYTQEHVEGWKRITDAVHEKGSFIFCQLWAPGRAARPDALAKENNSPLVSASPIPLSTRPTAIPHALTEPEIKSYITSYATGARNAIAAGFDGVELHGANGYLIDQFLQEVSNTREDGWGGSIEKRARFAIEVVDALVKEVGAERVGIRLSPWSPFQDMGLPDPKPQFSYLVSQLRKYDLAYLHVIEPRIGGFIDVDAPPQSSNDFLREIWCDEGKNGVFISAGGHTRQTAIETVQEQGGMIAFGRLYIPNVSLSMFILLRPFSLPMCADNFLFLRLGRSFSYFATNSPRFSNSLTSLPDSFTICRSLSLTVQHSTSLAISLRRDTLIFQRQMYQQSGSCEGRDGEVPNSQGREVCFRGYEGFSRITIDSPDAVCTHGYAFLSHTSINLYVESVLRMCKHSPWPALDLDIVVLFDAAYITPRPALRATPRNYRDRQSVGLEAEERRTSKMAWFTSCICTV</sequence>
<organism evidence="2 3">
    <name type="scientific">Suillus placidus</name>
    <dbReference type="NCBI Taxonomy" id="48579"/>
    <lineage>
        <taxon>Eukaryota</taxon>
        <taxon>Fungi</taxon>
        <taxon>Dikarya</taxon>
        <taxon>Basidiomycota</taxon>
        <taxon>Agaricomycotina</taxon>
        <taxon>Agaricomycetes</taxon>
        <taxon>Agaricomycetidae</taxon>
        <taxon>Boletales</taxon>
        <taxon>Suillineae</taxon>
        <taxon>Suillaceae</taxon>
        <taxon>Suillus</taxon>
    </lineage>
</organism>
<proteinExistence type="predicted"/>
<evidence type="ECO:0000313" key="3">
    <source>
        <dbReference type="Proteomes" id="UP000714275"/>
    </source>
</evidence>
<protein>
    <recommendedName>
        <fullName evidence="1">NADH:flavin oxidoreductase/NADH oxidase N-terminal domain-containing protein</fullName>
    </recommendedName>
</protein>
<reference evidence="2" key="1">
    <citation type="journal article" date="2020" name="New Phytol.">
        <title>Comparative genomics reveals dynamic genome evolution in host specialist ectomycorrhizal fungi.</title>
        <authorList>
            <person name="Lofgren L.A."/>
            <person name="Nguyen N.H."/>
            <person name="Vilgalys R."/>
            <person name="Ruytinx J."/>
            <person name="Liao H.L."/>
            <person name="Branco S."/>
            <person name="Kuo A."/>
            <person name="LaButti K."/>
            <person name="Lipzen A."/>
            <person name="Andreopoulos W."/>
            <person name="Pangilinan J."/>
            <person name="Riley R."/>
            <person name="Hundley H."/>
            <person name="Na H."/>
            <person name="Barry K."/>
            <person name="Grigoriev I.V."/>
            <person name="Stajich J.E."/>
            <person name="Kennedy P.G."/>
        </authorList>
    </citation>
    <scope>NUCLEOTIDE SEQUENCE</scope>
    <source>
        <strain evidence="2">DOB743</strain>
    </source>
</reference>
<dbReference type="InterPro" id="IPR045247">
    <property type="entry name" value="Oye-like"/>
</dbReference>
<feature type="domain" description="NADH:flavin oxidoreductase/NADH oxidase N-terminal" evidence="1">
    <location>
        <begin position="5"/>
        <end position="328"/>
    </location>
</feature>
<dbReference type="GO" id="GO:0003959">
    <property type="term" value="F:NADPH dehydrogenase activity"/>
    <property type="evidence" value="ECO:0007669"/>
    <property type="project" value="TreeGrafter"/>
</dbReference>
<dbReference type="Pfam" id="PF00724">
    <property type="entry name" value="Oxidored_FMN"/>
    <property type="match status" value="1"/>
</dbReference>
<evidence type="ECO:0000259" key="1">
    <source>
        <dbReference type="Pfam" id="PF00724"/>
    </source>
</evidence>
<dbReference type="PANTHER" id="PTHR22893:SF91">
    <property type="entry name" value="NADPH DEHYDROGENASE 2-RELATED"/>
    <property type="match status" value="1"/>
</dbReference>
<dbReference type="OrthoDB" id="276546at2759"/>